<organism evidence="3 4">
    <name type="scientific">Xanthocytophaga agilis</name>
    <dbReference type="NCBI Taxonomy" id="3048010"/>
    <lineage>
        <taxon>Bacteria</taxon>
        <taxon>Pseudomonadati</taxon>
        <taxon>Bacteroidota</taxon>
        <taxon>Cytophagia</taxon>
        <taxon>Cytophagales</taxon>
        <taxon>Rhodocytophagaceae</taxon>
        <taxon>Xanthocytophaga</taxon>
    </lineage>
</organism>
<name>A0AAE3UHL5_9BACT</name>
<dbReference type="PANTHER" id="PTHR42742:SF3">
    <property type="entry name" value="FRUCTOKINASE"/>
    <property type="match status" value="1"/>
</dbReference>
<keyword evidence="4" id="KW-1185">Reference proteome</keyword>
<keyword evidence="2" id="KW-0862">Zinc</keyword>
<dbReference type="InterPro" id="IPR051804">
    <property type="entry name" value="Carb_Metab_Reg_Kinase/Isom"/>
</dbReference>
<dbReference type="PANTHER" id="PTHR42742">
    <property type="entry name" value="TRANSCRIPTIONAL REPRESSOR MPRA"/>
    <property type="match status" value="1"/>
</dbReference>
<keyword evidence="3" id="KW-0413">Isomerase</keyword>
<evidence type="ECO:0000313" key="4">
    <source>
        <dbReference type="Proteomes" id="UP001232063"/>
    </source>
</evidence>
<dbReference type="AlphaFoldDB" id="A0AAE3UHL5"/>
<evidence type="ECO:0000256" key="2">
    <source>
        <dbReference type="ARBA" id="ARBA00022833"/>
    </source>
</evidence>
<comment type="caution">
    <text evidence="3">The sequence shown here is derived from an EMBL/GenBank/DDBJ whole genome shotgun (WGS) entry which is preliminary data.</text>
</comment>
<dbReference type="EMBL" id="JASJOU010000017">
    <property type="protein sequence ID" value="MDJ1505605.1"/>
    <property type="molecule type" value="Genomic_DNA"/>
</dbReference>
<dbReference type="InterPro" id="IPR016847">
    <property type="entry name" value="Man6P_Isoase_Firm_lng_prd"/>
</dbReference>
<dbReference type="RefSeq" id="WP_314517803.1">
    <property type="nucleotide sequence ID" value="NZ_JASJOU010000017.1"/>
</dbReference>
<accession>A0AAE3UHL5</accession>
<dbReference type="Gene3D" id="2.60.120.10">
    <property type="entry name" value="Jelly Rolls"/>
    <property type="match status" value="1"/>
</dbReference>
<dbReference type="InterPro" id="IPR014710">
    <property type="entry name" value="RmlC-like_jellyroll"/>
</dbReference>
<reference evidence="3" key="1">
    <citation type="submission" date="2023-05" db="EMBL/GenBank/DDBJ databases">
        <authorList>
            <person name="Zhang X."/>
        </authorList>
    </citation>
    <scope>NUCLEOTIDE SEQUENCE</scope>
    <source>
        <strain evidence="3">BD1B2-1</strain>
    </source>
</reference>
<dbReference type="GO" id="GO:0046872">
    <property type="term" value="F:metal ion binding"/>
    <property type="evidence" value="ECO:0007669"/>
    <property type="project" value="UniProtKB-KW"/>
</dbReference>
<evidence type="ECO:0000313" key="3">
    <source>
        <dbReference type="EMBL" id="MDJ1505605.1"/>
    </source>
</evidence>
<dbReference type="PIRSF" id="PIRSF026713">
    <property type="entry name" value="PMI_Firm_long_prd"/>
    <property type="match status" value="1"/>
</dbReference>
<evidence type="ECO:0000256" key="1">
    <source>
        <dbReference type="ARBA" id="ARBA00022723"/>
    </source>
</evidence>
<gene>
    <name evidence="3" type="ORF">QNI22_33425</name>
</gene>
<dbReference type="Proteomes" id="UP001232063">
    <property type="component" value="Unassembled WGS sequence"/>
</dbReference>
<keyword evidence="1" id="KW-0479">Metal-binding</keyword>
<dbReference type="InterPro" id="IPR011051">
    <property type="entry name" value="RmlC_Cupin_sf"/>
</dbReference>
<dbReference type="GO" id="GO:0016853">
    <property type="term" value="F:isomerase activity"/>
    <property type="evidence" value="ECO:0007669"/>
    <property type="project" value="UniProtKB-KW"/>
</dbReference>
<protein>
    <submittedName>
        <fullName evidence="3">Class I mannose-6-phosphate isomerase</fullName>
    </submittedName>
</protein>
<sequence length="584" mass="66486">MSSHYDKFPKTTVSADSQQVISGWPAILDALTNQLQELQKQRVILVVDTYQGVNHTEAESAFRSLPHTAFFKSTDAFKSVEQCRQMVDPDLTDDPVFGRITNLTIKDFFEEEKVSAIQAQIQAIRTGLVIVYGEGASYVAPQPDLLLYLDMPRWEIQLRMRQKQVSNLGADNATEAFSRLYKQSYFIDWRVLDLHKKTLFTRLNYYLDTVQAEVPKMVSGSTYLESLSQLVKQPFRPVPFFDPGPWGGQWMKEVMGLDSSVVNFAWGFDCVPEENSLLLAFGDISLETPAINLVFLHAQALLGEHVHAVFGEEFPIRFDMLDTMDGGNLSLQVHPTREYIHEHFSMPYTQDESYYFLDAKPDAFVYLGVKEGIDPDRMITALEDAQHSGNPFDADEYVNKWAVKKHDHALIPAGTIHCSGKNSMVLEISATPYIFTFKLWDWGRMGLDGKPRPIHIEHGRKVIQWERDQNWTAQQLLDQIEILASGEGWKEERTGLHALEFIETRRHWFTTKVSHHTQGTVHVLNLVEGDQVLVESPTQAFAPFEVHYAETFVVPAAVGEYTVRPIGNSSMYATMKAYVRNPIP</sequence>
<proteinExistence type="predicted"/>
<dbReference type="SUPFAM" id="SSF51182">
    <property type="entry name" value="RmlC-like cupins"/>
    <property type="match status" value="1"/>
</dbReference>
<dbReference type="CDD" id="cd07010">
    <property type="entry name" value="cupin_PMI_type_I_N_bac"/>
    <property type="match status" value="1"/>
</dbReference>